<dbReference type="SMART" id="SM00260">
    <property type="entry name" value="CheW"/>
    <property type="match status" value="1"/>
</dbReference>
<dbReference type="PROSITE" id="PS50851">
    <property type="entry name" value="CHEW"/>
    <property type="match status" value="1"/>
</dbReference>
<evidence type="ECO:0000256" key="3">
    <source>
        <dbReference type="ARBA" id="ARBA00022490"/>
    </source>
</evidence>
<evidence type="ECO:0000256" key="1">
    <source>
        <dbReference type="ARBA" id="ARBA00004496"/>
    </source>
</evidence>
<protein>
    <recommendedName>
        <fullName evidence="2">Chemotaxis protein CheW</fullName>
    </recommendedName>
</protein>
<dbReference type="InterPro" id="IPR002545">
    <property type="entry name" value="CheW-lke_dom"/>
</dbReference>
<evidence type="ECO:0000256" key="2">
    <source>
        <dbReference type="ARBA" id="ARBA00021483"/>
    </source>
</evidence>
<accession>A0ABT5UBP7</accession>
<evidence type="ECO:0000313" key="6">
    <source>
        <dbReference type="Proteomes" id="UP001528823"/>
    </source>
</evidence>
<reference evidence="5 6" key="1">
    <citation type="submission" date="2022-11" db="EMBL/GenBank/DDBJ databases">
        <title>Spartinivicinus poritis sp. nov., isolated from scleractinian coral Porites lutea.</title>
        <authorList>
            <person name="Zhang G."/>
            <person name="Cai L."/>
            <person name="Wei Q."/>
        </authorList>
    </citation>
    <scope>NUCLEOTIDE SEQUENCE [LARGE SCALE GENOMIC DNA]</scope>
    <source>
        <strain evidence="5 6">A2-2</strain>
    </source>
</reference>
<gene>
    <name evidence="5" type="ORF">ORQ98_13205</name>
</gene>
<dbReference type="PANTHER" id="PTHR22617">
    <property type="entry name" value="CHEMOTAXIS SENSOR HISTIDINE KINASE-RELATED"/>
    <property type="match status" value="1"/>
</dbReference>
<evidence type="ECO:0000259" key="4">
    <source>
        <dbReference type="PROSITE" id="PS50851"/>
    </source>
</evidence>
<comment type="caution">
    <text evidence="5">The sequence shown here is derived from an EMBL/GenBank/DDBJ whole genome shotgun (WGS) entry which is preliminary data.</text>
</comment>
<proteinExistence type="predicted"/>
<dbReference type="SUPFAM" id="SSF50341">
    <property type="entry name" value="CheW-like"/>
    <property type="match status" value="1"/>
</dbReference>
<dbReference type="PANTHER" id="PTHR22617:SF45">
    <property type="entry name" value="CHEMOTAXIS PROTEIN CHEW"/>
    <property type="match status" value="1"/>
</dbReference>
<dbReference type="RefSeq" id="WP_274689277.1">
    <property type="nucleotide sequence ID" value="NZ_JAPMOU010000015.1"/>
</dbReference>
<keyword evidence="3" id="KW-0963">Cytoplasm</keyword>
<comment type="subcellular location">
    <subcellularLocation>
        <location evidence="1">Cytoplasm</location>
    </subcellularLocation>
</comment>
<feature type="domain" description="CheW-like" evidence="4">
    <location>
        <begin position="17"/>
        <end position="161"/>
    </location>
</feature>
<evidence type="ECO:0000313" key="5">
    <source>
        <dbReference type="EMBL" id="MDE1462927.1"/>
    </source>
</evidence>
<name>A0ABT5UBP7_9GAMM</name>
<dbReference type="Proteomes" id="UP001528823">
    <property type="component" value="Unassembled WGS sequence"/>
</dbReference>
<dbReference type="Gene3D" id="2.40.50.180">
    <property type="entry name" value="CheA-289, Domain 4"/>
    <property type="match status" value="1"/>
</dbReference>
<dbReference type="Pfam" id="PF01584">
    <property type="entry name" value="CheW"/>
    <property type="match status" value="1"/>
</dbReference>
<sequence length="170" mass="18883">MNEAVMEYDEPLTTDYHTQYLTFTLANELYAVDILRVKEIRGWKQPTLIPNAPDYIKGLINIRGMIIPVMDLRVHFNIGSKEYTPTTVVIVLSVKQGTTSRTMGIVVDTVADVVKVAESALASALPVKGTISAETISGMINIKKQTATVLAVEKLFELRKSNDRKLKSNE</sequence>
<organism evidence="5 6">
    <name type="scientific">Spartinivicinus poritis</name>
    <dbReference type="NCBI Taxonomy" id="2994640"/>
    <lineage>
        <taxon>Bacteria</taxon>
        <taxon>Pseudomonadati</taxon>
        <taxon>Pseudomonadota</taxon>
        <taxon>Gammaproteobacteria</taxon>
        <taxon>Oceanospirillales</taxon>
        <taxon>Zooshikellaceae</taxon>
        <taxon>Spartinivicinus</taxon>
    </lineage>
</organism>
<dbReference type="InterPro" id="IPR036061">
    <property type="entry name" value="CheW-like_dom_sf"/>
</dbReference>
<dbReference type="Gene3D" id="2.30.30.40">
    <property type="entry name" value="SH3 Domains"/>
    <property type="match status" value="1"/>
</dbReference>
<keyword evidence="6" id="KW-1185">Reference proteome</keyword>
<dbReference type="EMBL" id="JAPMOU010000015">
    <property type="protein sequence ID" value="MDE1462927.1"/>
    <property type="molecule type" value="Genomic_DNA"/>
</dbReference>
<dbReference type="InterPro" id="IPR039315">
    <property type="entry name" value="CheW"/>
</dbReference>